<protein>
    <submittedName>
        <fullName evidence="2">Uncharacterized protein</fullName>
    </submittedName>
</protein>
<comment type="caution">
    <text evidence="2">The sequence shown here is derived from an EMBL/GenBank/DDBJ whole genome shotgun (WGS) entry which is preliminary data.</text>
</comment>
<reference evidence="2 3" key="1">
    <citation type="submission" date="2021-06" db="EMBL/GenBank/DDBJ databases">
        <authorList>
            <person name="Palmer J.M."/>
        </authorList>
    </citation>
    <scope>NUCLEOTIDE SEQUENCE [LARGE SCALE GENOMIC DNA]</scope>
    <source>
        <strain evidence="2 3">GA_2019</strain>
        <tissue evidence="2">Muscle</tissue>
    </source>
</reference>
<proteinExistence type="predicted"/>
<feature type="non-terminal residue" evidence="2">
    <location>
        <position position="1"/>
    </location>
</feature>
<gene>
    <name evidence="2" type="ORF">GOODEAATRI_029172</name>
</gene>
<keyword evidence="3" id="KW-1185">Reference proteome</keyword>
<evidence type="ECO:0000313" key="3">
    <source>
        <dbReference type="Proteomes" id="UP001476798"/>
    </source>
</evidence>
<feature type="region of interest" description="Disordered" evidence="1">
    <location>
        <begin position="96"/>
        <end position="119"/>
    </location>
</feature>
<evidence type="ECO:0000256" key="1">
    <source>
        <dbReference type="SAM" id="MobiDB-lite"/>
    </source>
</evidence>
<sequence length="190" mass="21515">SSQIQTSGMMNRSCVTAQLNNSKAGATVSSDHAGDIHITSATVHTEHTPPNSDRPPLHCHPEVHAVKSQDTLDHHMNQILDQGENTMNLKVGKRRLPSPETAVRQDSLPQPHTGRERWWEEGEEEEEQHWLSRVREEAAIQSHKFWQKEEHRRCPREDSHRIRTISAGKTNKEPAPLDFGFSSCLHCSAT</sequence>
<evidence type="ECO:0000313" key="2">
    <source>
        <dbReference type="EMBL" id="MEQ2189810.1"/>
    </source>
</evidence>
<dbReference type="EMBL" id="JAHRIO010094193">
    <property type="protein sequence ID" value="MEQ2189810.1"/>
    <property type="molecule type" value="Genomic_DNA"/>
</dbReference>
<accession>A0ABV0Q220</accession>
<name>A0ABV0Q220_9TELE</name>
<organism evidence="2 3">
    <name type="scientific">Goodea atripinnis</name>
    <dbReference type="NCBI Taxonomy" id="208336"/>
    <lineage>
        <taxon>Eukaryota</taxon>
        <taxon>Metazoa</taxon>
        <taxon>Chordata</taxon>
        <taxon>Craniata</taxon>
        <taxon>Vertebrata</taxon>
        <taxon>Euteleostomi</taxon>
        <taxon>Actinopterygii</taxon>
        <taxon>Neopterygii</taxon>
        <taxon>Teleostei</taxon>
        <taxon>Neoteleostei</taxon>
        <taxon>Acanthomorphata</taxon>
        <taxon>Ovalentaria</taxon>
        <taxon>Atherinomorphae</taxon>
        <taxon>Cyprinodontiformes</taxon>
        <taxon>Goodeidae</taxon>
        <taxon>Goodea</taxon>
    </lineage>
</organism>
<dbReference type="Proteomes" id="UP001476798">
    <property type="component" value="Unassembled WGS sequence"/>
</dbReference>